<reference evidence="5 6" key="1">
    <citation type="journal article" date="2018" name="J. Microbiol.">
        <title>Baekduia soli gen. nov., sp. nov., a novel bacterium isolated from the soil of Baekdu Mountain and proposal of a novel family name, Baekduiaceae fam. nov.</title>
        <authorList>
            <person name="An D.S."/>
            <person name="Siddiqi M.Z."/>
            <person name="Kim K.H."/>
            <person name="Yu H.S."/>
            <person name="Im W.T."/>
        </authorList>
    </citation>
    <scope>NUCLEOTIDE SEQUENCE [LARGE SCALE GENOMIC DNA]</scope>
    <source>
        <strain evidence="5 6">BR7-21</strain>
    </source>
</reference>
<dbReference type="PRINTS" id="PR00033">
    <property type="entry name" value="HTHASNC"/>
</dbReference>
<dbReference type="GO" id="GO:0043200">
    <property type="term" value="P:response to amino acid"/>
    <property type="evidence" value="ECO:0007669"/>
    <property type="project" value="TreeGrafter"/>
</dbReference>
<dbReference type="EMBL" id="CP042430">
    <property type="protein sequence ID" value="QEC47978.1"/>
    <property type="molecule type" value="Genomic_DNA"/>
</dbReference>
<dbReference type="GO" id="GO:0043565">
    <property type="term" value="F:sequence-specific DNA binding"/>
    <property type="evidence" value="ECO:0007669"/>
    <property type="project" value="InterPro"/>
</dbReference>
<sequence>MTSDERLDATDLEIIDLLRADGRATLAAIGARVSLSSPAVKRRIDRLEALGVIRGYTVLLDHAKVGQPLEAFTELRFAGTTKVDDIAGVATDLPEVQAVFTMAGDPDALVWMRVSDVDHLKRVVDQLRRSGKVVGTKTLMVLGTWTRDGMA</sequence>
<organism evidence="5 6">
    <name type="scientific">Baekduia soli</name>
    <dbReference type="NCBI Taxonomy" id="496014"/>
    <lineage>
        <taxon>Bacteria</taxon>
        <taxon>Bacillati</taxon>
        <taxon>Actinomycetota</taxon>
        <taxon>Thermoleophilia</taxon>
        <taxon>Solirubrobacterales</taxon>
        <taxon>Baekduiaceae</taxon>
        <taxon>Baekduia</taxon>
    </lineage>
</organism>
<evidence type="ECO:0000256" key="1">
    <source>
        <dbReference type="ARBA" id="ARBA00023015"/>
    </source>
</evidence>
<name>A0A5B8U559_9ACTN</name>
<accession>A0A5B8U559</accession>
<evidence type="ECO:0000259" key="4">
    <source>
        <dbReference type="PROSITE" id="PS50956"/>
    </source>
</evidence>
<evidence type="ECO:0000313" key="6">
    <source>
        <dbReference type="Proteomes" id="UP000321805"/>
    </source>
</evidence>
<dbReference type="InterPro" id="IPR036390">
    <property type="entry name" value="WH_DNA-bd_sf"/>
</dbReference>
<dbReference type="PANTHER" id="PTHR30154">
    <property type="entry name" value="LEUCINE-RESPONSIVE REGULATORY PROTEIN"/>
    <property type="match status" value="1"/>
</dbReference>
<dbReference type="RefSeq" id="WP_146919043.1">
    <property type="nucleotide sequence ID" value="NZ_CP042430.1"/>
</dbReference>
<evidence type="ECO:0000313" key="5">
    <source>
        <dbReference type="EMBL" id="QEC47978.1"/>
    </source>
</evidence>
<keyword evidence="3" id="KW-0804">Transcription</keyword>
<dbReference type="InterPro" id="IPR019888">
    <property type="entry name" value="Tscrpt_reg_AsnC-like"/>
</dbReference>
<dbReference type="Pfam" id="PF01037">
    <property type="entry name" value="AsnC_trans_reg"/>
    <property type="match status" value="1"/>
</dbReference>
<dbReference type="KEGG" id="bsol:FSW04_10635"/>
<feature type="domain" description="HTH asnC-type" evidence="4">
    <location>
        <begin position="7"/>
        <end position="68"/>
    </location>
</feature>
<proteinExistence type="predicted"/>
<dbReference type="InterPro" id="IPR000485">
    <property type="entry name" value="AsnC-type_HTH_dom"/>
</dbReference>
<dbReference type="Gene3D" id="1.10.10.10">
    <property type="entry name" value="Winged helix-like DNA-binding domain superfamily/Winged helix DNA-binding domain"/>
    <property type="match status" value="1"/>
</dbReference>
<dbReference type="PROSITE" id="PS50956">
    <property type="entry name" value="HTH_ASNC_2"/>
    <property type="match status" value="1"/>
</dbReference>
<keyword evidence="2" id="KW-0238">DNA-binding</keyword>
<dbReference type="Proteomes" id="UP000321805">
    <property type="component" value="Chromosome"/>
</dbReference>
<gene>
    <name evidence="5" type="ORF">FSW04_10635</name>
</gene>
<dbReference type="OrthoDB" id="4379331at2"/>
<dbReference type="SUPFAM" id="SSF54909">
    <property type="entry name" value="Dimeric alpha+beta barrel"/>
    <property type="match status" value="1"/>
</dbReference>
<evidence type="ECO:0000256" key="3">
    <source>
        <dbReference type="ARBA" id="ARBA00023163"/>
    </source>
</evidence>
<dbReference type="Gene3D" id="3.30.70.920">
    <property type="match status" value="1"/>
</dbReference>
<dbReference type="Pfam" id="PF13404">
    <property type="entry name" value="HTH_AsnC-type"/>
    <property type="match status" value="1"/>
</dbReference>
<dbReference type="SMART" id="SM00344">
    <property type="entry name" value="HTH_ASNC"/>
    <property type="match status" value="1"/>
</dbReference>
<dbReference type="SUPFAM" id="SSF46785">
    <property type="entry name" value="Winged helix' DNA-binding domain"/>
    <property type="match status" value="1"/>
</dbReference>
<dbReference type="InterPro" id="IPR019887">
    <property type="entry name" value="Tscrpt_reg_AsnC/Lrp_C"/>
</dbReference>
<dbReference type="AlphaFoldDB" id="A0A5B8U559"/>
<protein>
    <submittedName>
        <fullName evidence="5">Lrp/AsnC family transcriptional regulator</fullName>
    </submittedName>
</protein>
<dbReference type="InterPro" id="IPR011008">
    <property type="entry name" value="Dimeric_a/b-barrel"/>
</dbReference>
<dbReference type="GO" id="GO:0005829">
    <property type="term" value="C:cytosol"/>
    <property type="evidence" value="ECO:0007669"/>
    <property type="project" value="TreeGrafter"/>
</dbReference>
<dbReference type="InterPro" id="IPR036388">
    <property type="entry name" value="WH-like_DNA-bd_sf"/>
</dbReference>
<evidence type="ECO:0000256" key="2">
    <source>
        <dbReference type="ARBA" id="ARBA00023125"/>
    </source>
</evidence>
<keyword evidence="1" id="KW-0805">Transcription regulation</keyword>
<keyword evidence="6" id="KW-1185">Reference proteome</keyword>
<dbReference type="PANTHER" id="PTHR30154:SF45">
    <property type="entry name" value="TRANSCRIPTIONAL REGULATORY PROTEIN (PROBABLY ASNC-FAMILY)-RELATED"/>
    <property type="match status" value="1"/>
</dbReference>